<comment type="similarity">
    <text evidence="2">Belongs to the RRP17 family.</text>
</comment>
<dbReference type="AlphaFoldDB" id="A0A8K1C2G3"/>
<gene>
    <name evidence="6" type="ORF">Poli38472_013096</name>
</gene>
<organism evidence="6 7">
    <name type="scientific">Pythium oligandrum</name>
    <name type="common">Mycoparasitic fungus</name>
    <dbReference type="NCBI Taxonomy" id="41045"/>
    <lineage>
        <taxon>Eukaryota</taxon>
        <taxon>Sar</taxon>
        <taxon>Stramenopiles</taxon>
        <taxon>Oomycota</taxon>
        <taxon>Peronosporomycetes</taxon>
        <taxon>Pythiales</taxon>
        <taxon>Pythiaceae</taxon>
        <taxon>Pythium</taxon>
    </lineage>
</organism>
<proteinExistence type="inferred from homology"/>
<comment type="caution">
    <text evidence="6">The sequence shown here is derived from an EMBL/GenBank/DDBJ whole genome shotgun (WGS) entry which is preliminary data.</text>
</comment>
<evidence type="ECO:0008006" key="8">
    <source>
        <dbReference type="Google" id="ProtNLM"/>
    </source>
</evidence>
<evidence type="ECO:0000256" key="2">
    <source>
        <dbReference type="ARBA" id="ARBA00007175"/>
    </source>
</evidence>
<keyword evidence="3" id="KW-0175">Coiled coil</keyword>
<evidence type="ECO:0000256" key="3">
    <source>
        <dbReference type="ARBA" id="ARBA00023054"/>
    </source>
</evidence>
<evidence type="ECO:0000313" key="6">
    <source>
        <dbReference type="EMBL" id="TMW55205.1"/>
    </source>
</evidence>
<feature type="region of interest" description="Disordered" evidence="5">
    <location>
        <begin position="1"/>
        <end position="21"/>
    </location>
</feature>
<feature type="region of interest" description="Disordered" evidence="5">
    <location>
        <begin position="130"/>
        <end position="246"/>
    </location>
</feature>
<feature type="compositionally biased region" description="Basic and acidic residues" evidence="5">
    <location>
        <begin position="59"/>
        <end position="82"/>
    </location>
</feature>
<sequence length="246" mass="27768">MGKNKSHGGGKKPANKKKSKLVITFDADKRKEFLTGFHKRKQERRRFGLDMEAYKQKKKLMEARKQRREEHKQMLERLNIKEGDEDEAATNNVAESDEDSDSDQEEATKVMTFDDVHTQSKFGDVVTVTTSVGDLKSDSEDNFSDFDDEEDEEELEARAALAAKSKKSSEQQMTMFQRIQLKRRGLALPTKRSKIKHARESRKAMPGSSGKGKKGSKAPAGKRGAGAEKSDSSAIKKKFPNKRRKA</sequence>
<reference evidence="6" key="1">
    <citation type="submission" date="2019-03" db="EMBL/GenBank/DDBJ databases">
        <title>Long read genome sequence of the mycoparasitic Pythium oligandrum ATCC 38472 isolated from sugarbeet rhizosphere.</title>
        <authorList>
            <person name="Gaulin E."/>
        </authorList>
    </citation>
    <scope>NUCLEOTIDE SEQUENCE</scope>
    <source>
        <strain evidence="6">ATCC 38472_TT</strain>
    </source>
</reference>
<dbReference type="Pfam" id="PF09805">
    <property type="entry name" value="Nop25"/>
    <property type="match status" value="1"/>
</dbReference>
<evidence type="ECO:0000313" key="7">
    <source>
        <dbReference type="Proteomes" id="UP000794436"/>
    </source>
</evidence>
<accession>A0A8K1C2G3</accession>
<evidence type="ECO:0000256" key="1">
    <source>
        <dbReference type="ARBA" id="ARBA00004604"/>
    </source>
</evidence>
<name>A0A8K1C2G3_PYTOL</name>
<keyword evidence="7" id="KW-1185">Reference proteome</keyword>
<dbReference type="OrthoDB" id="551633at2759"/>
<dbReference type="EMBL" id="SPLM01000148">
    <property type="protein sequence ID" value="TMW55205.1"/>
    <property type="molecule type" value="Genomic_DNA"/>
</dbReference>
<feature type="compositionally biased region" description="Acidic residues" evidence="5">
    <location>
        <begin position="140"/>
        <end position="155"/>
    </location>
</feature>
<comment type="subcellular location">
    <subcellularLocation>
        <location evidence="1">Nucleus</location>
        <location evidence="1">Nucleolus</location>
    </subcellularLocation>
</comment>
<feature type="region of interest" description="Disordered" evidence="5">
    <location>
        <begin position="59"/>
        <end position="108"/>
    </location>
</feature>
<keyword evidence="4" id="KW-0539">Nucleus</keyword>
<dbReference type="Proteomes" id="UP000794436">
    <property type="component" value="Unassembled WGS sequence"/>
</dbReference>
<evidence type="ECO:0000256" key="4">
    <source>
        <dbReference type="ARBA" id="ARBA00023242"/>
    </source>
</evidence>
<dbReference type="InterPro" id="IPR019186">
    <property type="entry name" value="Nucleolar_protein_12"/>
</dbReference>
<protein>
    <recommendedName>
        <fullName evidence="8">Nucleolar protein 12</fullName>
    </recommendedName>
</protein>
<feature type="compositionally biased region" description="Acidic residues" evidence="5">
    <location>
        <begin position="95"/>
        <end position="105"/>
    </location>
</feature>
<dbReference type="PANTHER" id="PTHR14577:SF0">
    <property type="entry name" value="NUCLEOLAR PROTEIN 12"/>
    <property type="match status" value="1"/>
</dbReference>
<dbReference type="GO" id="GO:0005730">
    <property type="term" value="C:nucleolus"/>
    <property type="evidence" value="ECO:0007669"/>
    <property type="project" value="UniProtKB-SubCell"/>
</dbReference>
<feature type="compositionally biased region" description="Basic residues" evidence="5">
    <location>
        <begin position="180"/>
        <end position="200"/>
    </location>
</feature>
<evidence type="ECO:0000256" key="5">
    <source>
        <dbReference type="SAM" id="MobiDB-lite"/>
    </source>
</evidence>
<feature type="compositionally biased region" description="Basic residues" evidence="5">
    <location>
        <begin position="1"/>
        <end position="20"/>
    </location>
</feature>
<feature type="compositionally biased region" description="Basic residues" evidence="5">
    <location>
        <begin position="235"/>
        <end position="246"/>
    </location>
</feature>
<dbReference type="GO" id="GO:0019843">
    <property type="term" value="F:rRNA binding"/>
    <property type="evidence" value="ECO:0007669"/>
    <property type="project" value="TreeGrafter"/>
</dbReference>
<dbReference type="PANTHER" id="PTHR14577">
    <property type="entry name" value="NUCLEOLAR PROTEIN 12"/>
    <property type="match status" value="1"/>
</dbReference>